<accession>A0A976RQV0</accession>
<gene>
    <name evidence="3" type="ORF">MOO44_00455</name>
</gene>
<feature type="domain" description="Replication initiator protein A C-terminal" evidence="2">
    <location>
        <begin position="175"/>
        <end position="257"/>
    </location>
</feature>
<geneLocation type="plasmid" evidence="3 4">
    <name>p1unnamed</name>
</geneLocation>
<proteinExistence type="predicted"/>
<dbReference type="AlphaFoldDB" id="A0A976RQV0"/>
<dbReference type="Pfam" id="PF18008">
    <property type="entry name" value="Bac_RepA_C"/>
    <property type="match status" value="1"/>
</dbReference>
<keyword evidence="3" id="KW-0614">Plasmid</keyword>
<name>A0A976RQV0_9LACO</name>
<dbReference type="RefSeq" id="WP_260115956.1">
    <property type="nucleotide sequence ID" value="NZ_CP093360.1"/>
</dbReference>
<reference evidence="3" key="1">
    <citation type="journal article" date="2022" name="Int. J. Syst. Evol. Microbiol.">
        <title>Apilactobacillus apisilvae sp. nov., Nicolia spurrieriana gen. nov. sp. nov., Bombilactobacillus folatiphilus sp. nov. and Bombilactobacillus thymidiniphilus sp. nov., four new lactic acid bacterial isolates from stingless bees Tetragonula carbonaria and Austroplebeia australis.</title>
        <authorList>
            <person name="Oliphant S.A."/>
            <person name="Watson-Haigh N.S."/>
            <person name="Sumby K.M."/>
            <person name="Gardner J."/>
            <person name="Groom S."/>
            <person name="Jiranek V."/>
        </authorList>
    </citation>
    <scope>NUCLEOTIDE SEQUENCE</scope>
    <source>
        <strain evidence="3">SGEP1_A5</strain>
    </source>
</reference>
<evidence type="ECO:0000256" key="1">
    <source>
        <dbReference type="SAM" id="MobiDB-lite"/>
    </source>
</evidence>
<feature type="compositionally biased region" description="Polar residues" evidence="1">
    <location>
        <begin position="117"/>
        <end position="139"/>
    </location>
</feature>
<evidence type="ECO:0000313" key="3">
    <source>
        <dbReference type="EMBL" id="UQS86149.1"/>
    </source>
</evidence>
<dbReference type="Proteomes" id="UP000831181">
    <property type="component" value="Plasmid p1unnamed"/>
</dbReference>
<protein>
    <submittedName>
        <fullName evidence="3">Replication initiator protein A</fullName>
    </submittedName>
</protein>
<evidence type="ECO:0000313" key="4">
    <source>
        <dbReference type="Proteomes" id="UP000831181"/>
    </source>
</evidence>
<dbReference type="InterPro" id="IPR041151">
    <property type="entry name" value="Bac_RepA_C"/>
</dbReference>
<evidence type="ECO:0000259" key="2">
    <source>
        <dbReference type="Pfam" id="PF18008"/>
    </source>
</evidence>
<sequence length="315" mass="36297">MQFIMLDVDLINNPDLSNDEIIAYSLLCDRMKSSRTNQQFYDSKLNDFYVIYTLDQMAKDLKVSVRKVGQIFNKLVQNGFLTKKKQFSRADKLFLPKFNNIDPANRQDLQAVDAKSASPQTQKLQTNHSQENQKNQSEFNTVNTTNQANTNYSPIAKWKQSVCGKLKVHELVIDQILQYTHQNLKQAHKIMGIILNAKANIAKKNGLLNSPISRFENNSNLGTKLAVKLKHVFSYFPANLNEQQRYLMASMKTFFLEAFGISKDKMVTPEVANNESGRDFPLPDWMRSDYKSNDSEITEEEEQALKKRLADFYKN</sequence>
<dbReference type="KEGG" id="lbe:MOO44_00455"/>
<organism evidence="3 4">
    <name type="scientific">Nicoliella spurrieriana</name>
    <dbReference type="NCBI Taxonomy" id="2925830"/>
    <lineage>
        <taxon>Bacteria</taxon>
        <taxon>Bacillati</taxon>
        <taxon>Bacillota</taxon>
        <taxon>Bacilli</taxon>
        <taxon>Lactobacillales</taxon>
        <taxon>Lactobacillaceae</taxon>
        <taxon>Nicoliella</taxon>
    </lineage>
</organism>
<dbReference type="EMBL" id="CP093360">
    <property type="protein sequence ID" value="UQS86149.1"/>
    <property type="molecule type" value="Genomic_DNA"/>
</dbReference>
<keyword evidence="4" id="KW-1185">Reference proteome</keyword>
<feature type="region of interest" description="Disordered" evidence="1">
    <location>
        <begin position="111"/>
        <end position="146"/>
    </location>
</feature>